<evidence type="ECO:0000256" key="5">
    <source>
        <dbReference type="ARBA" id="ARBA00023274"/>
    </source>
</evidence>
<dbReference type="FunFam" id="3.30.420.80:FF:000005">
    <property type="entry name" value="39S ribosomal protein L18, mitochondrial"/>
    <property type="match status" value="1"/>
</dbReference>
<accession>A0A8D2LV69</accession>
<dbReference type="OrthoDB" id="1932324at2759"/>
<dbReference type="KEGG" id="vko:123019165"/>
<dbReference type="InterPro" id="IPR036967">
    <property type="entry name" value="Ribosomal_uS11_sf"/>
</dbReference>
<dbReference type="GeneID" id="123019165"/>
<dbReference type="InterPro" id="IPR057268">
    <property type="entry name" value="Ribosomal_L18"/>
</dbReference>
<dbReference type="Gene3D" id="3.30.420.80">
    <property type="entry name" value="Ribosomal protein S11"/>
    <property type="match status" value="1"/>
</dbReference>
<evidence type="ECO:0000313" key="9">
    <source>
        <dbReference type="Ensembl" id="ENSVKKP00000026905.1"/>
    </source>
</evidence>
<dbReference type="InterPro" id="IPR005484">
    <property type="entry name" value="Ribosomal_uL18_bac/plant/anim"/>
</dbReference>
<gene>
    <name evidence="9" type="primary">MRPL18</name>
</gene>
<keyword evidence="10" id="KW-1185">Reference proteome</keyword>
<dbReference type="GO" id="GO:0003735">
    <property type="term" value="F:structural constituent of ribosome"/>
    <property type="evidence" value="ECO:0007669"/>
    <property type="project" value="InterPro"/>
</dbReference>
<keyword evidence="4" id="KW-0496">Mitochondrion</keyword>
<dbReference type="PANTHER" id="PTHR12899:SF3">
    <property type="entry name" value="LARGE RIBOSOMAL SUBUNIT PROTEIN UL18M"/>
    <property type="match status" value="1"/>
</dbReference>
<evidence type="ECO:0000256" key="8">
    <source>
        <dbReference type="ARBA" id="ARBA00082661"/>
    </source>
</evidence>
<evidence type="ECO:0000256" key="3">
    <source>
        <dbReference type="ARBA" id="ARBA00022980"/>
    </source>
</evidence>
<dbReference type="CTD" id="29074"/>
<evidence type="ECO:0000256" key="6">
    <source>
        <dbReference type="ARBA" id="ARBA00059887"/>
    </source>
</evidence>
<dbReference type="GO" id="GO:0008097">
    <property type="term" value="F:5S rRNA binding"/>
    <property type="evidence" value="ECO:0007669"/>
    <property type="project" value="TreeGrafter"/>
</dbReference>
<dbReference type="SUPFAM" id="SSF53137">
    <property type="entry name" value="Translational machinery components"/>
    <property type="match status" value="1"/>
</dbReference>
<dbReference type="RefSeq" id="XP_044277733.1">
    <property type="nucleotide sequence ID" value="XM_044421798.1"/>
</dbReference>
<dbReference type="GO" id="GO:0005840">
    <property type="term" value="C:ribosome"/>
    <property type="evidence" value="ECO:0007669"/>
    <property type="project" value="UniProtKB-KW"/>
</dbReference>
<keyword evidence="3" id="KW-0689">Ribosomal protein</keyword>
<dbReference type="GO" id="GO:0005743">
    <property type="term" value="C:mitochondrial inner membrane"/>
    <property type="evidence" value="ECO:0007669"/>
    <property type="project" value="UniProtKB-ARBA"/>
</dbReference>
<dbReference type="GO" id="GO:1990904">
    <property type="term" value="C:ribonucleoprotein complex"/>
    <property type="evidence" value="ECO:0007669"/>
    <property type="project" value="UniProtKB-KW"/>
</dbReference>
<comment type="function">
    <text evidence="6">Together with thiosulfate sulfurtransferase (TST), acts as a mitochondrial import factor for the cytosolic 5S rRNA. The precursor form shows RNA chaperone activity; is able to fold the 5S rRNA into an import-competent conformation that is recognized by rhodanese (TST). Both the cytoplasmic and mitochondrial forms are able to bind to the helix IV-loop D in the gamma domain of the 5S rRNA.</text>
</comment>
<evidence type="ECO:0000256" key="2">
    <source>
        <dbReference type="ARBA" id="ARBA00007116"/>
    </source>
</evidence>
<evidence type="ECO:0000256" key="4">
    <source>
        <dbReference type="ARBA" id="ARBA00023128"/>
    </source>
</evidence>
<evidence type="ECO:0000256" key="7">
    <source>
        <dbReference type="ARBA" id="ARBA00069051"/>
    </source>
</evidence>
<reference evidence="9" key="1">
    <citation type="submission" date="2025-08" db="UniProtKB">
        <authorList>
            <consortium name="Ensembl"/>
        </authorList>
    </citation>
    <scope>IDENTIFICATION</scope>
</reference>
<dbReference type="OMA" id="TSEWAIK"/>
<sequence length="191" mass="21851">MSRVKMALRRSILQLGITARGFGGPGQVSRISSNIPSSTHSVEDEVDTAENDIVAPDFTNRNPRNLEQLAVARKERGWHTTWPTHEYWNRLRLERTQRHVEGYVEHWSGHIVVSASTKEWAIKKYLHKTSGVTACRNVGRVLAQRCLEAGINFVDVRATIPWQKRSSSVRIFQNSMTEGGVELQELRRIYE</sequence>
<organism evidence="9 10">
    <name type="scientific">Varanus komodoensis</name>
    <name type="common">Komodo dragon</name>
    <dbReference type="NCBI Taxonomy" id="61221"/>
    <lineage>
        <taxon>Eukaryota</taxon>
        <taxon>Metazoa</taxon>
        <taxon>Chordata</taxon>
        <taxon>Craniata</taxon>
        <taxon>Vertebrata</taxon>
        <taxon>Euteleostomi</taxon>
        <taxon>Lepidosauria</taxon>
        <taxon>Squamata</taxon>
        <taxon>Bifurcata</taxon>
        <taxon>Unidentata</taxon>
        <taxon>Episquamata</taxon>
        <taxon>Toxicofera</taxon>
        <taxon>Anguimorpha</taxon>
        <taxon>Paleoanguimorpha</taxon>
        <taxon>Varanoidea</taxon>
        <taxon>Varanidae</taxon>
        <taxon>Varanus</taxon>
    </lineage>
</organism>
<dbReference type="PANTHER" id="PTHR12899">
    <property type="entry name" value="39S RIBOSOMAL PROTEIN L18, MITOCHONDRIAL"/>
    <property type="match status" value="1"/>
</dbReference>
<evidence type="ECO:0000313" key="10">
    <source>
        <dbReference type="Proteomes" id="UP000694545"/>
    </source>
</evidence>
<evidence type="ECO:0000256" key="1">
    <source>
        <dbReference type="ARBA" id="ARBA00004173"/>
    </source>
</evidence>
<comment type="similarity">
    <text evidence="2">Belongs to the universal ribosomal protein uL18 family.</text>
</comment>
<dbReference type="Proteomes" id="UP000694545">
    <property type="component" value="Unplaced"/>
</dbReference>
<keyword evidence="5" id="KW-0687">Ribonucleoprotein</keyword>
<comment type="subcellular location">
    <subcellularLocation>
        <location evidence="1">Mitochondrion</location>
    </subcellularLocation>
</comment>
<dbReference type="GO" id="GO:0006412">
    <property type="term" value="P:translation"/>
    <property type="evidence" value="ECO:0007669"/>
    <property type="project" value="InterPro"/>
</dbReference>
<protein>
    <recommendedName>
        <fullName evidence="7">Large ribosomal subunit protein uL18m</fullName>
    </recommendedName>
    <alternativeName>
        <fullName evidence="8">39S ribosomal protein L18, mitochondrial</fullName>
    </alternativeName>
</protein>
<dbReference type="CDD" id="cd00432">
    <property type="entry name" value="Ribosomal_L18_L5e"/>
    <property type="match status" value="1"/>
</dbReference>
<reference evidence="9" key="2">
    <citation type="submission" date="2025-09" db="UniProtKB">
        <authorList>
            <consortium name="Ensembl"/>
        </authorList>
    </citation>
    <scope>IDENTIFICATION</scope>
</reference>
<dbReference type="Ensembl" id="ENSVKKT00000027564.1">
    <property type="protein sequence ID" value="ENSVKKP00000026905.1"/>
    <property type="gene ID" value="ENSVKKG00000017545.1"/>
</dbReference>
<name>A0A8D2LV69_VARKO</name>
<proteinExistence type="inferred from homology"/>
<dbReference type="AlphaFoldDB" id="A0A8D2LV69"/>